<comment type="caution">
    <text evidence="6">The sequence shown here is derived from an EMBL/GenBank/DDBJ whole genome shotgun (WGS) entry which is preliminary data.</text>
</comment>
<evidence type="ECO:0000313" key="7">
    <source>
        <dbReference type="Proteomes" id="UP001610334"/>
    </source>
</evidence>
<dbReference type="Gene3D" id="3.40.50.1950">
    <property type="entry name" value="Flavin prenyltransferase-like"/>
    <property type="match status" value="1"/>
</dbReference>
<reference evidence="6 7" key="1">
    <citation type="submission" date="2024-07" db="EMBL/GenBank/DDBJ databases">
        <title>Section-level genome sequencing and comparative genomics of Aspergillus sections Usti and Cavernicolus.</title>
        <authorList>
            <consortium name="Lawrence Berkeley National Laboratory"/>
            <person name="Nybo J.L."/>
            <person name="Vesth T.C."/>
            <person name="Theobald S."/>
            <person name="Frisvad J.C."/>
            <person name="Larsen T.O."/>
            <person name="Kjaerboelling I."/>
            <person name="Rothschild-Mancinelli K."/>
            <person name="Lyhne E.K."/>
            <person name="Kogle M.E."/>
            <person name="Barry K."/>
            <person name="Clum A."/>
            <person name="Na H."/>
            <person name="Ledsgaard L."/>
            <person name="Lin J."/>
            <person name="Lipzen A."/>
            <person name="Kuo A."/>
            <person name="Riley R."/>
            <person name="Mondo S."/>
            <person name="Labutti K."/>
            <person name="Haridas S."/>
            <person name="Pangalinan J."/>
            <person name="Salamov A.A."/>
            <person name="Simmons B.A."/>
            <person name="Magnuson J.K."/>
            <person name="Chen J."/>
            <person name="Drula E."/>
            <person name="Henrissat B."/>
            <person name="Wiebenga A."/>
            <person name="Lubbers R.J."/>
            <person name="Gomes A.C."/>
            <person name="Makela M.R."/>
            <person name="Stajich J."/>
            <person name="Grigoriev I.V."/>
            <person name="Mortensen U.H."/>
            <person name="De Vries R.P."/>
            <person name="Baker S.E."/>
            <person name="Andersen M.R."/>
        </authorList>
    </citation>
    <scope>NUCLEOTIDE SEQUENCE [LARGE SCALE GENOMIC DNA]</scope>
    <source>
        <strain evidence="6 7">CBS 588.65</strain>
    </source>
</reference>
<evidence type="ECO:0000313" key="6">
    <source>
        <dbReference type="EMBL" id="KAL2820404.1"/>
    </source>
</evidence>
<dbReference type="InterPro" id="IPR004507">
    <property type="entry name" value="UbiX-like"/>
</dbReference>
<keyword evidence="7" id="KW-1185">Reference proteome</keyword>
<organism evidence="6 7">
    <name type="scientific">Aspergillus granulosus</name>
    <dbReference type="NCBI Taxonomy" id="176169"/>
    <lineage>
        <taxon>Eukaryota</taxon>
        <taxon>Fungi</taxon>
        <taxon>Dikarya</taxon>
        <taxon>Ascomycota</taxon>
        <taxon>Pezizomycotina</taxon>
        <taxon>Eurotiomycetes</taxon>
        <taxon>Eurotiomycetidae</taxon>
        <taxon>Eurotiales</taxon>
        <taxon>Aspergillaceae</taxon>
        <taxon>Aspergillus</taxon>
        <taxon>Aspergillus subgen. Nidulantes</taxon>
    </lineage>
</organism>
<dbReference type="EMBL" id="JBFXLT010000007">
    <property type="protein sequence ID" value="KAL2820404.1"/>
    <property type="molecule type" value="Genomic_DNA"/>
</dbReference>
<dbReference type="Pfam" id="PF02441">
    <property type="entry name" value="Flavoprotein"/>
    <property type="match status" value="1"/>
</dbReference>
<dbReference type="Proteomes" id="UP001610334">
    <property type="component" value="Unassembled WGS sequence"/>
</dbReference>
<dbReference type="NCBIfam" id="TIGR00421">
    <property type="entry name" value="ubiX_pad"/>
    <property type="match status" value="1"/>
</dbReference>
<name>A0ABR4HY32_9EURO</name>
<proteinExistence type="predicted"/>
<dbReference type="InterPro" id="IPR003382">
    <property type="entry name" value="Flavoprotein"/>
</dbReference>
<dbReference type="SUPFAM" id="SSF52507">
    <property type="entry name" value="Homo-oligomeric flavin-containing Cys decarboxylases, HFCD"/>
    <property type="match status" value="1"/>
</dbReference>
<evidence type="ECO:0000259" key="5">
    <source>
        <dbReference type="Pfam" id="PF02441"/>
    </source>
</evidence>
<sequence>MAAPTSSGLFKTDGMIIIPRSIKTLAEIHVGFYDDLIPRTADVTLKKRRQLILVIRETLLSEIYIRNILEVTRAGAVVAPPVPAFYIRPGGVGDLVSQNVGRLLDLFELEAGELRGGRGGRRNSLIF</sequence>
<evidence type="ECO:0000256" key="4">
    <source>
        <dbReference type="ARBA" id="ARBA00022679"/>
    </source>
</evidence>
<accession>A0ABR4HY32</accession>
<keyword evidence="4" id="KW-0808">Transferase</keyword>
<protein>
    <submittedName>
        <fullName evidence="6">Flavoprotein</fullName>
    </submittedName>
</protein>
<gene>
    <name evidence="6" type="ORF">BJX63DRAFT_380717</name>
</gene>
<evidence type="ECO:0000256" key="2">
    <source>
        <dbReference type="ARBA" id="ARBA00022630"/>
    </source>
</evidence>
<evidence type="ECO:0000256" key="1">
    <source>
        <dbReference type="ARBA" id="ARBA00022602"/>
    </source>
</evidence>
<feature type="domain" description="Flavoprotein" evidence="5">
    <location>
        <begin position="11"/>
        <end position="104"/>
    </location>
</feature>
<keyword evidence="2" id="KW-0285">Flavoprotein</keyword>
<keyword evidence="3" id="KW-0288">FMN</keyword>
<evidence type="ECO:0000256" key="3">
    <source>
        <dbReference type="ARBA" id="ARBA00022643"/>
    </source>
</evidence>
<dbReference type="InterPro" id="IPR036551">
    <property type="entry name" value="Flavin_trans-like"/>
</dbReference>
<keyword evidence="1" id="KW-0637">Prenyltransferase</keyword>